<feature type="compositionally biased region" description="Basic and acidic residues" evidence="9">
    <location>
        <begin position="202"/>
        <end position="211"/>
    </location>
</feature>
<dbReference type="OrthoDB" id="420264at2759"/>
<comment type="caution">
    <text evidence="8">Lacks conserved residue(s) required for the propagation of feature annotation.</text>
</comment>
<organism evidence="11 12">
    <name type="scientific">Ganoderma sinense ZZ0214-1</name>
    <dbReference type="NCBI Taxonomy" id="1077348"/>
    <lineage>
        <taxon>Eukaryota</taxon>
        <taxon>Fungi</taxon>
        <taxon>Dikarya</taxon>
        <taxon>Basidiomycota</taxon>
        <taxon>Agaricomycotina</taxon>
        <taxon>Agaricomycetes</taxon>
        <taxon>Polyporales</taxon>
        <taxon>Polyporaceae</taxon>
        <taxon>Ganoderma</taxon>
    </lineage>
</organism>
<proteinExistence type="inferred from homology"/>
<dbReference type="Pfam" id="PF02146">
    <property type="entry name" value="SIR2"/>
    <property type="match status" value="1"/>
</dbReference>
<evidence type="ECO:0000256" key="1">
    <source>
        <dbReference type="ARBA" id="ARBA00004173"/>
    </source>
</evidence>
<keyword evidence="3" id="KW-0808">Transferase</keyword>
<dbReference type="PROSITE" id="PS50305">
    <property type="entry name" value="SIRTUIN"/>
    <property type="match status" value="1"/>
</dbReference>
<evidence type="ECO:0000256" key="5">
    <source>
        <dbReference type="ARBA" id="ARBA00022833"/>
    </source>
</evidence>
<dbReference type="GO" id="GO:0005739">
    <property type="term" value="C:mitochondrion"/>
    <property type="evidence" value="ECO:0007669"/>
    <property type="project" value="UniProtKB-SubCell"/>
</dbReference>
<dbReference type="InterPro" id="IPR003000">
    <property type="entry name" value="Sirtuin"/>
</dbReference>
<keyword evidence="12" id="KW-1185">Reference proteome</keyword>
<protein>
    <recommendedName>
        <fullName evidence="10">Deacetylase sirtuin-type domain-containing protein</fullName>
    </recommendedName>
</protein>
<dbReference type="Proteomes" id="UP000230002">
    <property type="component" value="Unassembled WGS sequence"/>
</dbReference>
<dbReference type="STRING" id="1077348.A0A2G8RLR2"/>
<dbReference type="SUPFAM" id="SSF52467">
    <property type="entry name" value="DHS-like NAD/FAD-binding domain"/>
    <property type="match status" value="1"/>
</dbReference>
<evidence type="ECO:0000256" key="9">
    <source>
        <dbReference type="SAM" id="MobiDB-lite"/>
    </source>
</evidence>
<name>A0A2G8RLR2_9APHY</name>
<reference evidence="11 12" key="1">
    <citation type="journal article" date="2015" name="Sci. Rep.">
        <title>Chromosome-level genome map provides insights into diverse defense mechanisms in the medicinal fungus Ganoderma sinense.</title>
        <authorList>
            <person name="Zhu Y."/>
            <person name="Xu J."/>
            <person name="Sun C."/>
            <person name="Zhou S."/>
            <person name="Xu H."/>
            <person name="Nelson D.R."/>
            <person name="Qian J."/>
            <person name="Song J."/>
            <person name="Luo H."/>
            <person name="Xiang L."/>
            <person name="Li Y."/>
            <person name="Xu Z."/>
            <person name="Ji A."/>
            <person name="Wang L."/>
            <person name="Lu S."/>
            <person name="Hayward A."/>
            <person name="Sun W."/>
            <person name="Li X."/>
            <person name="Schwartz D.C."/>
            <person name="Wang Y."/>
            <person name="Chen S."/>
        </authorList>
    </citation>
    <scope>NUCLEOTIDE SEQUENCE [LARGE SCALE GENOMIC DNA]</scope>
    <source>
        <strain evidence="11 12">ZZ0214-1</strain>
    </source>
</reference>
<dbReference type="PANTHER" id="PTHR11085">
    <property type="entry name" value="NAD-DEPENDENT PROTEIN DEACYLASE SIRTUIN-5, MITOCHONDRIAL-RELATED"/>
    <property type="match status" value="1"/>
</dbReference>
<sequence length="265" mass="27914">MKAAIEEAEIIRCGDCGGLVKPDIVFFGESLPPLFQRSVPKLREADLLFVIGTSLKVHPFAALTGLVPSSCPRVLINLEPAGDVGSRADDVVLLGRCNDVVRELAAELGWGNELEREWAKTEALVPLETFGKQEKREEEVTEVTGAVDLTATTLAQEPTAPISADGREALPVNVSKADVEDARVEAEIEALTEKVARALEVSGDRGVEAARTKTITPLGDHPSGSTTDSGSGEYTDAQSSDPGPVGAKGDAEPGTASSAKEKEKL</sequence>
<keyword evidence="7" id="KW-0496">Mitochondrion</keyword>
<dbReference type="AlphaFoldDB" id="A0A2G8RLR2"/>
<evidence type="ECO:0000256" key="6">
    <source>
        <dbReference type="ARBA" id="ARBA00023027"/>
    </source>
</evidence>
<comment type="similarity">
    <text evidence="2">Belongs to the sirtuin family. Class I subfamily.</text>
</comment>
<feature type="region of interest" description="Disordered" evidence="9">
    <location>
        <begin position="202"/>
        <end position="265"/>
    </location>
</feature>
<dbReference type="Gene3D" id="3.40.50.1220">
    <property type="entry name" value="TPP-binding domain"/>
    <property type="match status" value="1"/>
</dbReference>
<evidence type="ECO:0000259" key="10">
    <source>
        <dbReference type="PROSITE" id="PS50305"/>
    </source>
</evidence>
<dbReference type="GO" id="GO:0046872">
    <property type="term" value="F:metal ion binding"/>
    <property type="evidence" value="ECO:0007669"/>
    <property type="project" value="UniProtKB-KW"/>
</dbReference>
<dbReference type="GO" id="GO:0017136">
    <property type="term" value="F:histone deacetylase activity, NAD-dependent"/>
    <property type="evidence" value="ECO:0007669"/>
    <property type="project" value="TreeGrafter"/>
</dbReference>
<gene>
    <name evidence="11" type="ORF">GSI_15145</name>
</gene>
<evidence type="ECO:0000313" key="12">
    <source>
        <dbReference type="Proteomes" id="UP000230002"/>
    </source>
</evidence>
<keyword evidence="6" id="KW-0520">NAD</keyword>
<feature type="domain" description="Deacetylase sirtuin-type" evidence="10">
    <location>
        <begin position="1"/>
        <end position="111"/>
    </location>
</feature>
<dbReference type="InterPro" id="IPR026590">
    <property type="entry name" value="Ssirtuin_cat_dom"/>
</dbReference>
<dbReference type="InterPro" id="IPR029035">
    <property type="entry name" value="DHS-like_NAD/FAD-binding_dom"/>
</dbReference>
<comment type="subcellular location">
    <subcellularLocation>
        <location evidence="1">Mitochondrion</location>
    </subcellularLocation>
</comment>
<evidence type="ECO:0000256" key="8">
    <source>
        <dbReference type="PROSITE-ProRule" id="PRU00236"/>
    </source>
</evidence>
<accession>A0A2G8RLR2</accession>
<keyword evidence="4" id="KW-0479">Metal-binding</keyword>
<keyword evidence="5" id="KW-0862">Zinc</keyword>
<dbReference type="GO" id="GO:0070403">
    <property type="term" value="F:NAD+ binding"/>
    <property type="evidence" value="ECO:0007669"/>
    <property type="project" value="InterPro"/>
</dbReference>
<evidence type="ECO:0000256" key="7">
    <source>
        <dbReference type="ARBA" id="ARBA00023128"/>
    </source>
</evidence>
<evidence type="ECO:0000256" key="2">
    <source>
        <dbReference type="ARBA" id="ARBA00006924"/>
    </source>
</evidence>
<dbReference type="EMBL" id="AYKW01000069">
    <property type="protein sequence ID" value="PIL22457.1"/>
    <property type="molecule type" value="Genomic_DNA"/>
</dbReference>
<feature type="compositionally biased region" description="Polar residues" evidence="9">
    <location>
        <begin position="223"/>
        <end position="241"/>
    </location>
</feature>
<comment type="caution">
    <text evidence="11">The sequence shown here is derived from an EMBL/GenBank/DDBJ whole genome shotgun (WGS) entry which is preliminary data.</text>
</comment>
<evidence type="ECO:0000313" key="11">
    <source>
        <dbReference type="EMBL" id="PIL22457.1"/>
    </source>
</evidence>
<dbReference type="PANTHER" id="PTHR11085:SF6">
    <property type="entry name" value="NAD-DEPENDENT PROTEIN DEACETYLASE SIRTUIN-2"/>
    <property type="match status" value="1"/>
</dbReference>
<dbReference type="InterPro" id="IPR050134">
    <property type="entry name" value="NAD-dep_sirtuin_deacylases"/>
</dbReference>
<evidence type="ECO:0000256" key="3">
    <source>
        <dbReference type="ARBA" id="ARBA00022679"/>
    </source>
</evidence>
<dbReference type="GO" id="GO:0005634">
    <property type="term" value="C:nucleus"/>
    <property type="evidence" value="ECO:0007669"/>
    <property type="project" value="TreeGrafter"/>
</dbReference>
<evidence type="ECO:0000256" key="4">
    <source>
        <dbReference type="ARBA" id="ARBA00022723"/>
    </source>
</evidence>